<dbReference type="InterPro" id="IPR056884">
    <property type="entry name" value="NPHP3-like_N"/>
</dbReference>
<evidence type="ECO:0000259" key="2">
    <source>
        <dbReference type="Pfam" id="PF24883"/>
    </source>
</evidence>
<evidence type="ECO:0000256" key="1">
    <source>
        <dbReference type="ARBA" id="ARBA00022737"/>
    </source>
</evidence>
<dbReference type="AlphaFoldDB" id="A0A4Y7T6H5"/>
<sequence length="740" mass="83744">MTKSCTVFPPRCPPIMSTSLSNVTAVGEVNQRIANTYADQSISTTTNAVRDVGHYSSFQINTQAVYTRNGAHQPTPGSPNAALKDLFSNISLAALHNASNRHDAPMCHEGTRSRPGRILRLEGPVGCGKSAILGTIADKLQKRGQLAAAFFFPSNTHSPQELCDKHRFVITLVYQLIQHEDMEFMRHQVLSTIEKDPTVFKMHLREQLGVLILRPLREQASQSHDNSPEVRHRRVVVVDGVYDCAPNPDRGDIFALPGRSGIRRSVEQDMAEILAVLQQAVGDPFFPFQILLSLRVSSNAMPHDTIISLSDKRYDPTADITLCLRHQFAAIRRRHSHLPTAWPGEEVIRELVRRASGLFIYIATVVCFVERPPKPPQVRLDIMLGKAKRTVVPIGASRALYAPKSHPGGVSLQFSAPLDSLYARLIWSSSNPLLVVRWLRAFQQLHITRGMATWFFHLVCESYEGEADLLFESTSGLVRTANLQNVDQAEYTFYHPSFQDFCSDYWEPMKIDDRGEYQAQEMWLVGQFILAFRNKGPQVPLASPLDLPLFCQTLIHFWLVLMQKRFPEGTQYYDEDLLECDPDWWLRFADLKHEDGRGFTRLLYKMAHAQCERGHPCRPECTRWRDPIRKLWQDVDPTQIVGPLADLDLPRDGPRVEQSPQLKLEHLPQIPDSEAEGDVFKFDSANPLVEDTPLTASPVPVPRQRKGSRLKRFVGRILSRAPGLWRDLVRGRAKSGTGHQ</sequence>
<dbReference type="Pfam" id="PF24883">
    <property type="entry name" value="NPHP3_N"/>
    <property type="match status" value="1"/>
</dbReference>
<dbReference type="SUPFAM" id="SSF52540">
    <property type="entry name" value="P-loop containing nucleoside triphosphate hydrolases"/>
    <property type="match status" value="1"/>
</dbReference>
<protein>
    <recommendedName>
        <fullName evidence="2">Nephrocystin 3-like N-terminal domain-containing protein</fullName>
    </recommendedName>
</protein>
<keyword evidence="1" id="KW-0677">Repeat</keyword>
<reference evidence="3 4" key="1">
    <citation type="journal article" date="2019" name="Nat. Ecol. Evol.">
        <title>Megaphylogeny resolves global patterns of mushroom evolution.</title>
        <authorList>
            <person name="Varga T."/>
            <person name="Krizsan K."/>
            <person name="Foldi C."/>
            <person name="Dima B."/>
            <person name="Sanchez-Garcia M."/>
            <person name="Sanchez-Ramirez S."/>
            <person name="Szollosi G.J."/>
            <person name="Szarkandi J.G."/>
            <person name="Papp V."/>
            <person name="Albert L."/>
            <person name="Andreopoulos W."/>
            <person name="Angelini C."/>
            <person name="Antonin V."/>
            <person name="Barry K.W."/>
            <person name="Bougher N.L."/>
            <person name="Buchanan P."/>
            <person name="Buyck B."/>
            <person name="Bense V."/>
            <person name="Catcheside P."/>
            <person name="Chovatia M."/>
            <person name="Cooper J."/>
            <person name="Damon W."/>
            <person name="Desjardin D."/>
            <person name="Finy P."/>
            <person name="Geml J."/>
            <person name="Haridas S."/>
            <person name="Hughes K."/>
            <person name="Justo A."/>
            <person name="Karasinski D."/>
            <person name="Kautmanova I."/>
            <person name="Kiss B."/>
            <person name="Kocsube S."/>
            <person name="Kotiranta H."/>
            <person name="LaButti K.M."/>
            <person name="Lechner B.E."/>
            <person name="Liimatainen K."/>
            <person name="Lipzen A."/>
            <person name="Lukacs Z."/>
            <person name="Mihaltcheva S."/>
            <person name="Morgado L.N."/>
            <person name="Niskanen T."/>
            <person name="Noordeloos M.E."/>
            <person name="Ohm R.A."/>
            <person name="Ortiz-Santana B."/>
            <person name="Ovrebo C."/>
            <person name="Racz N."/>
            <person name="Riley R."/>
            <person name="Savchenko A."/>
            <person name="Shiryaev A."/>
            <person name="Soop K."/>
            <person name="Spirin V."/>
            <person name="Szebenyi C."/>
            <person name="Tomsovsky M."/>
            <person name="Tulloss R.E."/>
            <person name="Uehling J."/>
            <person name="Grigoriev I.V."/>
            <person name="Vagvolgyi C."/>
            <person name="Papp T."/>
            <person name="Martin F.M."/>
            <person name="Miettinen O."/>
            <person name="Hibbett D.S."/>
            <person name="Nagy L.G."/>
        </authorList>
    </citation>
    <scope>NUCLEOTIDE SEQUENCE [LARGE SCALE GENOMIC DNA]</scope>
    <source>
        <strain evidence="3 4">FP101781</strain>
    </source>
</reference>
<accession>A0A4Y7T6H5</accession>
<feature type="domain" description="Nephrocystin 3-like N-terminal" evidence="2">
    <location>
        <begin position="115"/>
        <end position="245"/>
    </location>
</feature>
<organism evidence="3 4">
    <name type="scientific">Coprinellus micaceus</name>
    <name type="common">Glistening ink-cap mushroom</name>
    <name type="synonym">Coprinus micaceus</name>
    <dbReference type="NCBI Taxonomy" id="71717"/>
    <lineage>
        <taxon>Eukaryota</taxon>
        <taxon>Fungi</taxon>
        <taxon>Dikarya</taxon>
        <taxon>Basidiomycota</taxon>
        <taxon>Agaricomycotina</taxon>
        <taxon>Agaricomycetes</taxon>
        <taxon>Agaricomycetidae</taxon>
        <taxon>Agaricales</taxon>
        <taxon>Agaricineae</taxon>
        <taxon>Psathyrellaceae</taxon>
        <taxon>Coprinellus</taxon>
    </lineage>
</organism>
<feature type="non-terminal residue" evidence="3">
    <location>
        <position position="1"/>
    </location>
</feature>
<gene>
    <name evidence="3" type="ORF">FA13DRAFT_1815298</name>
</gene>
<dbReference type="Proteomes" id="UP000298030">
    <property type="component" value="Unassembled WGS sequence"/>
</dbReference>
<proteinExistence type="predicted"/>
<comment type="caution">
    <text evidence="3">The sequence shown here is derived from an EMBL/GenBank/DDBJ whole genome shotgun (WGS) entry which is preliminary data.</text>
</comment>
<name>A0A4Y7T6H5_COPMI</name>
<evidence type="ECO:0000313" key="3">
    <source>
        <dbReference type="EMBL" id="TEB29558.1"/>
    </source>
</evidence>
<dbReference type="InterPro" id="IPR027417">
    <property type="entry name" value="P-loop_NTPase"/>
</dbReference>
<evidence type="ECO:0000313" key="4">
    <source>
        <dbReference type="Proteomes" id="UP000298030"/>
    </source>
</evidence>
<keyword evidence="4" id="KW-1185">Reference proteome</keyword>
<dbReference type="EMBL" id="QPFP01000027">
    <property type="protein sequence ID" value="TEB29558.1"/>
    <property type="molecule type" value="Genomic_DNA"/>
</dbReference>
<dbReference type="OrthoDB" id="163438at2759"/>